<gene>
    <name evidence="1" type="ORF">JOF53_004347</name>
</gene>
<proteinExistence type="predicted"/>
<comment type="caution">
    <text evidence="1">The sequence shown here is derived from an EMBL/GenBank/DDBJ whole genome shotgun (WGS) entry which is preliminary data.</text>
</comment>
<protein>
    <submittedName>
        <fullName evidence="1">Uncharacterized protein</fullName>
    </submittedName>
</protein>
<dbReference type="Proteomes" id="UP001519363">
    <property type="component" value="Unassembled WGS sequence"/>
</dbReference>
<accession>A0ABS5AFW9</accession>
<dbReference type="Pfam" id="PF20079">
    <property type="entry name" value="DUF6474"/>
    <property type="match status" value="1"/>
</dbReference>
<organism evidence="1 2">
    <name type="scientific">Crossiella equi</name>
    <dbReference type="NCBI Taxonomy" id="130796"/>
    <lineage>
        <taxon>Bacteria</taxon>
        <taxon>Bacillati</taxon>
        <taxon>Actinomycetota</taxon>
        <taxon>Actinomycetes</taxon>
        <taxon>Pseudonocardiales</taxon>
        <taxon>Pseudonocardiaceae</taxon>
        <taxon>Crossiella</taxon>
    </lineage>
</organism>
<reference evidence="1 2" key="1">
    <citation type="submission" date="2021-03" db="EMBL/GenBank/DDBJ databases">
        <title>Sequencing the genomes of 1000 actinobacteria strains.</title>
        <authorList>
            <person name="Klenk H.-P."/>
        </authorList>
    </citation>
    <scope>NUCLEOTIDE SEQUENCE [LARGE SCALE GENOMIC DNA]</scope>
    <source>
        <strain evidence="1 2">DSM 44580</strain>
    </source>
</reference>
<sequence length="144" mass="15755">MARRRGVPKLTPGRAKYLIGLGKLLAPVLAPYALKAAGAARDGYDRFRARKLGVPVEHLHNFSGRGGALHARIAGIANALAELRVHADEEITEFVKTSEQRLVELAAVLRAAERMPSQRRRSAHRSVATELDRVEAQLLNHLGV</sequence>
<dbReference type="EMBL" id="JAGIOO010000001">
    <property type="protein sequence ID" value="MBP2475475.1"/>
    <property type="molecule type" value="Genomic_DNA"/>
</dbReference>
<dbReference type="InterPro" id="IPR045522">
    <property type="entry name" value="DUF6474"/>
</dbReference>
<name>A0ABS5AFW9_9PSEU</name>
<evidence type="ECO:0000313" key="1">
    <source>
        <dbReference type="EMBL" id="MBP2475475.1"/>
    </source>
</evidence>
<keyword evidence="2" id="KW-1185">Reference proteome</keyword>
<evidence type="ECO:0000313" key="2">
    <source>
        <dbReference type="Proteomes" id="UP001519363"/>
    </source>
</evidence>